<sequence length="173" mass="19589">MQPHQMRVTNQPMVNEAKPIHCTLARFLEVSVLKHSRFPGAPGNRSFYHKLISATSTPINLIVLSMLYMTKLRTVNSPLLDEYPGQLVYTACLQLAFGIADDVPYATRSWSTLSGYSLKQINSVIRSILHALDYRLEVTSSAFAKYKSCMLRLISPSYPIFTNNFPRTFQTIP</sequence>
<evidence type="ECO:0000313" key="1">
    <source>
        <dbReference type="EMBL" id="KAJ9052158.1"/>
    </source>
</evidence>
<evidence type="ECO:0000313" key="2">
    <source>
        <dbReference type="Proteomes" id="UP001165960"/>
    </source>
</evidence>
<accession>A0ACC2RQ16</accession>
<dbReference type="Proteomes" id="UP001165960">
    <property type="component" value="Unassembled WGS sequence"/>
</dbReference>
<keyword evidence="2" id="KW-1185">Reference proteome</keyword>
<proteinExistence type="predicted"/>
<protein>
    <submittedName>
        <fullName evidence="1">Uncharacterized protein</fullName>
    </submittedName>
</protein>
<organism evidence="1 2">
    <name type="scientific">Entomophthora muscae</name>
    <dbReference type="NCBI Taxonomy" id="34485"/>
    <lineage>
        <taxon>Eukaryota</taxon>
        <taxon>Fungi</taxon>
        <taxon>Fungi incertae sedis</taxon>
        <taxon>Zoopagomycota</taxon>
        <taxon>Entomophthoromycotina</taxon>
        <taxon>Entomophthoromycetes</taxon>
        <taxon>Entomophthorales</taxon>
        <taxon>Entomophthoraceae</taxon>
        <taxon>Entomophthora</taxon>
    </lineage>
</organism>
<dbReference type="EMBL" id="QTSX02006769">
    <property type="protein sequence ID" value="KAJ9052158.1"/>
    <property type="molecule type" value="Genomic_DNA"/>
</dbReference>
<comment type="caution">
    <text evidence="1">The sequence shown here is derived from an EMBL/GenBank/DDBJ whole genome shotgun (WGS) entry which is preliminary data.</text>
</comment>
<gene>
    <name evidence="1" type="ORF">DSO57_1037037</name>
</gene>
<reference evidence="1" key="1">
    <citation type="submission" date="2022-04" db="EMBL/GenBank/DDBJ databases">
        <title>Genome of the entomopathogenic fungus Entomophthora muscae.</title>
        <authorList>
            <person name="Elya C."/>
            <person name="Lovett B.R."/>
            <person name="Lee E."/>
            <person name="Macias A.M."/>
            <person name="Hajek A.E."/>
            <person name="De Bivort B.L."/>
            <person name="Kasson M.T."/>
            <person name="De Fine Licht H.H."/>
            <person name="Stajich J.E."/>
        </authorList>
    </citation>
    <scope>NUCLEOTIDE SEQUENCE</scope>
    <source>
        <strain evidence="1">Berkeley</strain>
    </source>
</reference>
<name>A0ACC2RQ16_9FUNG</name>